<dbReference type="EMBL" id="JAPNMI010000010">
    <property type="protein sequence ID" value="MCY0791499.1"/>
    <property type="molecule type" value="Genomic_DNA"/>
</dbReference>
<dbReference type="InterPro" id="IPR038765">
    <property type="entry name" value="Papain-like_cys_pep_sf"/>
</dbReference>
<dbReference type="RefSeq" id="WP_187161504.1">
    <property type="nucleotide sequence ID" value="NZ_JALMEJ010000011.1"/>
</dbReference>
<keyword evidence="1" id="KW-1133">Transmembrane helix</keyword>
<comment type="caution">
    <text evidence="2">The sequence shown here is derived from an EMBL/GenBank/DDBJ whole genome shotgun (WGS) entry which is preliminary data.</text>
</comment>
<proteinExistence type="predicted"/>
<protein>
    <submittedName>
        <fullName evidence="2">YiiX family permuted papain-like enzyme</fullName>
    </submittedName>
</protein>
<keyword evidence="1" id="KW-0812">Transmembrane</keyword>
<dbReference type="Gene3D" id="3.90.1720.10">
    <property type="entry name" value="endopeptidase domain like (from Nostoc punctiforme)"/>
    <property type="match status" value="1"/>
</dbReference>
<dbReference type="Proteomes" id="UP001076655">
    <property type="component" value="Unassembled WGS sequence"/>
</dbReference>
<name>A0A9Q4CSB2_MORMO</name>
<evidence type="ECO:0000313" key="3">
    <source>
        <dbReference type="Proteomes" id="UP001076655"/>
    </source>
</evidence>
<dbReference type="InterPro" id="IPR024453">
    <property type="entry name" value="Peptidase_C92"/>
</dbReference>
<organism evidence="2 3">
    <name type="scientific">Morganella morganii</name>
    <name type="common">Proteus morganii</name>
    <dbReference type="NCBI Taxonomy" id="582"/>
    <lineage>
        <taxon>Bacteria</taxon>
        <taxon>Pseudomonadati</taxon>
        <taxon>Pseudomonadota</taxon>
        <taxon>Gammaproteobacteria</taxon>
        <taxon>Enterobacterales</taxon>
        <taxon>Morganellaceae</taxon>
        <taxon>Morganella</taxon>
    </lineage>
</organism>
<evidence type="ECO:0000256" key="1">
    <source>
        <dbReference type="SAM" id="Phobius"/>
    </source>
</evidence>
<accession>A0A9Q4CSB2</accession>
<reference evidence="2" key="1">
    <citation type="submission" date="2022-08" db="EMBL/GenBank/DDBJ databases">
        <authorList>
            <person name="Dale J.L."/>
        </authorList>
    </citation>
    <scope>NUCLEOTIDE SEQUENCE</scope>
    <source>
        <strain evidence="2">2022EL-00758</strain>
    </source>
</reference>
<keyword evidence="1" id="KW-0472">Membrane</keyword>
<gene>
    <name evidence="2" type="ORF">N0392_17615</name>
</gene>
<dbReference type="SUPFAM" id="SSF54001">
    <property type="entry name" value="Cysteine proteinases"/>
    <property type="match status" value="1"/>
</dbReference>
<feature type="transmembrane region" description="Helical" evidence="1">
    <location>
        <begin position="13"/>
        <end position="31"/>
    </location>
</feature>
<dbReference type="NCBIfam" id="NF007458">
    <property type="entry name" value="PRK10030.1"/>
    <property type="match status" value="1"/>
</dbReference>
<dbReference type="Pfam" id="PF05708">
    <property type="entry name" value="Peptidase_C92"/>
    <property type="match status" value="1"/>
</dbReference>
<evidence type="ECO:0000313" key="2">
    <source>
        <dbReference type="EMBL" id="MCY0791499.1"/>
    </source>
</evidence>
<dbReference type="AlphaFoldDB" id="A0A9Q4CSB2"/>
<sequence length="209" mass="24089">MADTLPEVFVVRVLRYFLILLCCAIPAVYAWQPQQGDIIFHTSRSSQSLAIQKATGSVYSHMGIILLRDGKPYVYEAAKTVRFTPLAQWIARGTGSRYVVKRLKKPLSASQQQQLYRQALHYQSRPYDLTFSWDDERIYCSELVWKIYKNALNTEVGQLQTLREFDLSSPEVQAKMKERYGEHIPLNETVISPVAMFDSPLLTTVYESR</sequence>